<dbReference type="RefSeq" id="WP_133774774.1">
    <property type="nucleotide sequence ID" value="NZ_SNZR01000018.1"/>
</dbReference>
<evidence type="ECO:0000256" key="1">
    <source>
        <dbReference type="ARBA" id="ARBA00035644"/>
    </source>
</evidence>
<accession>A0A4R7BJK1</accession>
<dbReference type="Pfam" id="PF08021">
    <property type="entry name" value="FAD_binding_9"/>
    <property type="match status" value="1"/>
</dbReference>
<gene>
    <name evidence="4" type="ORF">EV668_4717</name>
</gene>
<evidence type="ECO:0000313" key="4">
    <source>
        <dbReference type="EMBL" id="TDR85173.1"/>
    </source>
</evidence>
<name>A0A4R7BJK1_9HYPH</name>
<sequence>MTQDSGASERTQPEEHRVVVLDTIEVTPLVRRLVFGGERLGAAFTTPDGAHAPYLKLVLGAAETPIIRTYSIRHLDAARDEMQVDFVLHAEEGPGSAFGRSARRGATARLRGPGHLAVARCSDHRLFADHCGLPALAHLLEHLPPEARGTAAIEVPDASEIQTLRAPGGVAITWLLRPPGAPSALADRFASSPAEPDARDLLVWAGAEAAIARRVRASARTRWQVPPQRCQVLNYWRHGRAEGTFSFVA</sequence>
<dbReference type="PANTHER" id="PTHR30157">
    <property type="entry name" value="FERRIC REDUCTASE, NADPH-DEPENDENT"/>
    <property type="match status" value="1"/>
</dbReference>
<keyword evidence="5" id="KW-1185">Reference proteome</keyword>
<dbReference type="Proteomes" id="UP000295122">
    <property type="component" value="Unassembled WGS sequence"/>
</dbReference>
<reference evidence="4 5" key="1">
    <citation type="submission" date="2019-03" db="EMBL/GenBank/DDBJ databases">
        <title>Genomic Encyclopedia of Type Strains, Phase IV (KMG-IV): sequencing the most valuable type-strain genomes for metagenomic binning, comparative biology and taxonomic classification.</title>
        <authorList>
            <person name="Goeker M."/>
        </authorList>
    </citation>
    <scope>NUCLEOTIDE SEQUENCE [LARGE SCALE GENOMIC DNA]</scope>
    <source>
        <strain evidence="4 5">DSM 25903</strain>
    </source>
</reference>
<comment type="caution">
    <text evidence="4">The sequence shown here is derived from an EMBL/GenBank/DDBJ whole genome shotgun (WGS) entry which is preliminary data.</text>
</comment>
<protein>
    <submittedName>
        <fullName evidence="4">NADPH-dependent ferric siderophore reductase</fullName>
    </submittedName>
</protein>
<dbReference type="Gene3D" id="2.40.30.10">
    <property type="entry name" value="Translation factors"/>
    <property type="match status" value="1"/>
</dbReference>
<dbReference type="EMBL" id="SNZR01000018">
    <property type="protein sequence ID" value="TDR85173.1"/>
    <property type="molecule type" value="Genomic_DNA"/>
</dbReference>
<dbReference type="InterPro" id="IPR039374">
    <property type="entry name" value="SIP_fam"/>
</dbReference>
<dbReference type="InterPro" id="IPR017938">
    <property type="entry name" value="Riboflavin_synthase-like_b-brl"/>
</dbReference>
<dbReference type="SUPFAM" id="SSF63380">
    <property type="entry name" value="Riboflavin synthase domain-like"/>
    <property type="match status" value="1"/>
</dbReference>
<feature type="domain" description="Siderophore-interacting FAD-binding" evidence="3">
    <location>
        <begin position="62"/>
        <end position="114"/>
    </location>
</feature>
<dbReference type="AlphaFoldDB" id="A0A4R7BJK1"/>
<dbReference type="InterPro" id="IPR007037">
    <property type="entry name" value="SIP_rossman_dom"/>
</dbReference>
<organism evidence="4 5">
    <name type="scientific">Enterovirga rhinocerotis</name>
    <dbReference type="NCBI Taxonomy" id="1339210"/>
    <lineage>
        <taxon>Bacteria</taxon>
        <taxon>Pseudomonadati</taxon>
        <taxon>Pseudomonadota</taxon>
        <taxon>Alphaproteobacteria</taxon>
        <taxon>Hyphomicrobiales</taxon>
        <taxon>Methylobacteriaceae</taxon>
        <taxon>Enterovirga</taxon>
    </lineage>
</organism>
<comment type="similarity">
    <text evidence="1">Belongs to the SIP oxidoreductase family.</text>
</comment>
<proteinExistence type="inferred from homology"/>
<evidence type="ECO:0000259" key="3">
    <source>
        <dbReference type="Pfam" id="PF08021"/>
    </source>
</evidence>
<dbReference type="OrthoDB" id="9814826at2"/>
<feature type="domain" description="SIP-like Rossmann fold" evidence="2">
    <location>
        <begin position="123"/>
        <end position="239"/>
    </location>
</feature>
<dbReference type="PANTHER" id="PTHR30157:SF0">
    <property type="entry name" value="NADPH-DEPENDENT FERRIC-CHELATE REDUCTASE"/>
    <property type="match status" value="1"/>
</dbReference>
<dbReference type="Gene3D" id="3.40.50.80">
    <property type="entry name" value="Nucleotide-binding domain of ferredoxin-NADP reductase (FNR) module"/>
    <property type="match status" value="1"/>
</dbReference>
<dbReference type="CDD" id="cd06193">
    <property type="entry name" value="siderophore_interacting"/>
    <property type="match status" value="1"/>
</dbReference>
<dbReference type="InterPro" id="IPR039261">
    <property type="entry name" value="FNR_nucleotide-bd"/>
</dbReference>
<evidence type="ECO:0000313" key="5">
    <source>
        <dbReference type="Proteomes" id="UP000295122"/>
    </source>
</evidence>
<evidence type="ECO:0000259" key="2">
    <source>
        <dbReference type="Pfam" id="PF04954"/>
    </source>
</evidence>
<dbReference type="Pfam" id="PF04954">
    <property type="entry name" value="SIP"/>
    <property type="match status" value="1"/>
</dbReference>
<dbReference type="InterPro" id="IPR013113">
    <property type="entry name" value="SIP_FAD-bd"/>
</dbReference>